<evidence type="ECO:0000256" key="10">
    <source>
        <dbReference type="ARBA" id="ARBA00023136"/>
    </source>
</evidence>
<dbReference type="InterPro" id="IPR011527">
    <property type="entry name" value="ABC1_TM_dom"/>
</dbReference>
<dbReference type="PANTHER" id="PTHR24223:SF443">
    <property type="entry name" value="MULTIDRUG-RESISTANCE LIKE PROTEIN 1, ISOFORM I"/>
    <property type="match status" value="1"/>
</dbReference>
<dbReference type="FunFam" id="3.40.50.300:FF:000997">
    <property type="entry name" value="Multidrug resistance-associated protein 1"/>
    <property type="match status" value="1"/>
</dbReference>
<dbReference type="GO" id="GO:0016887">
    <property type="term" value="F:ATP hydrolysis activity"/>
    <property type="evidence" value="ECO:0007669"/>
    <property type="project" value="InterPro"/>
</dbReference>
<dbReference type="PROSITE" id="PS50893">
    <property type="entry name" value="ABC_TRANSPORTER_2"/>
    <property type="match status" value="2"/>
</dbReference>
<feature type="transmembrane region" description="Helical" evidence="13">
    <location>
        <begin position="32"/>
        <end position="55"/>
    </location>
</feature>
<feature type="transmembrane region" description="Helical" evidence="13">
    <location>
        <begin position="508"/>
        <end position="534"/>
    </location>
</feature>
<dbReference type="InterPro" id="IPR017871">
    <property type="entry name" value="ABC_transporter-like_CS"/>
</dbReference>
<dbReference type="STRING" id="6832.A0A553NU08"/>
<dbReference type="GO" id="GO:0000323">
    <property type="term" value="C:lytic vacuole"/>
    <property type="evidence" value="ECO:0007669"/>
    <property type="project" value="UniProtKB-ARBA"/>
</dbReference>
<dbReference type="CDD" id="cd03250">
    <property type="entry name" value="ABCC_MRP_domain1"/>
    <property type="match status" value="1"/>
</dbReference>
<proteinExistence type="inferred from homology"/>
<dbReference type="EC" id="7.6.2.3" evidence="11"/>
<dbReference type="Pfam" id="PF00664">
    <property type="entry name" value="ABC_membrane"/>
    <property type="match status" value="2"/>
</dbReference>
<dbReference type="InterPro" id="IPR050173">
    <property type="entry name" value="ABC_transporter_C-like"/>
</dbReference>
<evidence type="ECO:0000256" key="2">
    <source>
        <dbReference type="ARBA" id="ARBA00009726"/>
    </source>
</evidence>
<name>A0A553NU08_TIGCA</name>
<dbReference type="FunFam" id="1.20.1560.10:FF:000020">
    <property type="entry name" value="ABC metal ion transporter"/>
    <property type="match status" value="1"/>
</dbReference>
<evidence type="ECO:0000256" key="6">
    <source>
        <dbReference type="ARBA" id="ARBA00022737"/>
    </source>
</evidence>
<dbReference type="InterPro" id="IPR036640">
    <property type="entry name" value="ABC1_TM_sf"/>
</dbReference>
<dbReference type="EMBL" id="VCGU01000010">
    <property type="protein sequence ID" value="TRY68893.1"/>
    <property type="molecule type" value="Genomic_DNA"/>
</dbReference>
<evidence type="ECO:0000313" key="16">
    <source>
        <dbReference type="EMBL" id="TRY68893.1"/>
    </source>
</evidence>
<feature type="transmembrane region" description="Helical" evidence="13">
    <location>
        <begin position="554"/>
        <end position="574"/>
    </location>
</feature>
<comment type="caution">
    <text evidence="16">The sequence shown here is derived from an EMBL/GenBank/DDBJ whole genome shotgun (WGS) entry which is preliminary data.</text>
</comment>
<dbReference type="Gene3D" id="1.20.1560.10">
    <property type="entry name" value="ABC transporter type 1, transmembrane domain"/>
    <property type="match status" value="2"/>
</dbReference>
<keyword evidence="8" id="KW-0067">ATP-binding</keyword>
<gene>
    <name evidence="16" type="ORF">TCAL_13773</name>
</gene>
<keyword evidence="5 13" id="KW-0812">Transmembrane</keyword>
<feature type="transmembrane region" description="Helical" evidence="13">
    <location>
        <begin position="108"/>
        <end position="127"/>
    </location>
</feature>
<feature type="domain" description="ABC transporter" evidence="14">
    <location>
        <begin position="1224"/>
        <end position="1458"/>
    </location>
</feature>
<dbReference type="InterPro" id="IPR003593">
    <property type="entry name" value="AAA+_ATPase"/>
</dbReference>
<keyword evidence="9 13" id="KW-1133">Transmembrane helix</keyword>
<evidence type="ECO:0000256" key="8">
    <source>
        <dbReference type="ARBA" id="ARBA00022840"/>
    </source>
</evidence>
<dbReference type="OrthoDB" id="6500128at2759"/>
<keyword evidence="7" id="KW-0547">Nucleotide-binding</keyword>
<evidence type="ECO:0000256" key="1">
    <source>
        <dbReference type="ARBA" id="ARBA00004128"/>
    </source>
</evidence>
<dbReference type="GO" id="GO:0005774">
    <property type="term" value="C:vacuolar membrane"/>
    <property type="evidence" value="ECO:0007669"/>
    <property type="project" value="UniProtKB-SubCell"/>
</dbReference>
<evidence type="ECO:0000313" key="17">
    <source>
        <dbReference type="Proteomes" id="UP000318571"/>
    </source>
</evidence>
<feature type="transmembrane region" description="Helical" evidence="13">
    <location>
        <begin position="139"/>
        <end position="156"/>
    </location>
</feature>
<reference evidence="16 17" key="1">
    <citation type="journal article" date="2018" name="Nat. Ecol. Evol.">
        <title>Genomic signatures of mitonuclear coevolution across populations of Tigriopus californicus.</title>
        <authorList>
            <person name="Barreto F.S."/>
            <person name="Watson E.T."/>
            <person name="Lima T.G."/>
            <person name="Willett C.S."/>
            <person name="Edmands S."/>
            <person name="Li W."/>
            <person name="Burton R.S."/>
        </authorList>
    </citation>
    <scope>NUCLEOTIDE SEQUENCE [LARGE SCALE GENOMIC DNA]</scope>
    <source>
        <strain evidence="16 17">San Diego</strain>
    </source>
</reference>
<evidence type="ECO:0000256" key="11">
    <source>
        <dbReference type="ARBA" id="ARBA00024220"/>
    </source>
</evidence>
<feature type="domain" description="ABC transmembrane type-1" evidence="15">
    <location>
        <begin position="903"/>
        <end position="1185"/>
    </location>
</feature>
<dbReference type="SMART" id="SM00382">
    <property type="entry name" value="AAA"/>
    <property type="match status" value="2"/>
</dbReference>
<dbReference type="CDD" id="cd18595">
    <property type="entry name" value="ABC_6TM_MRP1_2_3_6_D1_like"/>
    <property type="match status" value="1"/>
</dbReference>
<dbReference type="CDD" id="cd18603">
    <property type="entry name" value="ABC_6TM_MRP1_2_3_6_D2_like"/>
    <property type="match status" value="1"/>
</dbReference>
<feature type="transmembrane region" description="Helical" evidence="13">
    <location>
        <begin position="1031"/>
        <end position="1058"/>
    </location>
</feature>
<feature type="transmembrane region" description="Helical" evidence="13">
    <location>
        <begin position="286"/>
        <end position="306"/>
    </location>
</feature>
<dbReference type="FunFam" id="1.20.1560.10:FF:000001">
    <property type="entry name" value="ATP-binding cassette subfamily C member 1"/>
    <property type="match status" value="1"/>
</dbReference>
<feature type="transmembrane region" description="Helical" evidence="13">
    <location>
        <begin position="171"/>
        <end position="190"/>
    </location>
</feature>
<keyword evidence="17" id="KW-1185">Reference proteome</keyword>
<evidence type="ECO:0000256" key="13">
    <source>
        <dbReference type="SAM" id="Phobius"/>
    </source>
</evidence>
<evidence type="ECO:0000259" key="14">
    <source>
        <dbReference type="PROSITE" id="PS50893"/>
    </source>
</evidence>
<evidence type="ECO:0000256" key="3">
    <source>
        <dbReference type="ARBA" id="ARBA00022448"/>
    </source>
</evidence>
<feature type="domain" description="ABC transmembrane type-1" evidence="15">
    <location>
        <begin position="289"/>
        <end position="571"/>
    </location>
</feature>
<dbReference type="GO" id="GO:0015431">
    <property type="term" value="F:ABC-type glutathione S-conjugate transporter activity"/>
    <property type="evidence" value="ECO:0007669"/>
    <property type="project" value="UniProtKB-EC"/>
</dbReference>
<evidence type="ECO:0000259" key="15">
    <source>
        <dbReference type="PROSITE" id="PS50929"/>
    </source>
</evidence>
<accession>A0A553NU08</accession>
<comment type="subcellular location">
    <subcellularLocation>
        <location evidence="1">Vacuole membrane</location>
        <topology evidence="1">Multi-pass membrane protein</topology>
    </subcellularLocation>
</comment>
<dbReference type="PANTHER" id="PTHR24223">
    <property type="entry name" value="ATP-BINDING CASSETTE SUB-FAMILY C"/>
    <property type="match status" value="1"/>
</dbReference>
<evidence type="ECO:0000256" key="12">
    <source>
        <dbReference type="ARBA" id="ARBA00047523"/>
    </source>
</evidence>
<dbReference type="InterPro" id="IPR003439">
    <property type="entry name" value="ABC_transporter-like_ATP-bd"/>
</dbReference>
<keyword evidence="6" id="KW-0677">Repeat</keyword>
<evidence type="ECO:0000256" key="9">
    <source>
        <dbReference type="ARBA" id="ARBA00022989"/>
    </source>
</evidence>
<dbReference type="CDD" id="cd03244">
    <property type="entry name" value="ABCC_MRP_domain2"/>
    <property type="match status" value="1"/>
</dbReference>
<feature type="transmembrane region" description="Helical" evidence="13">
    <location>
        <begin position="1134"/>
        <end position="1154"/>
    </location>
</feature>
<comment type="catalytic activity">
    <reaction evidence="12">
        <text>leukotriene C4(in) + ATP + H2O = leukotriene C4(out) + ADP + phosphate + H(+)</text>
        <dbReference type="Rhea" id="RHEA:38963"/>
        <dbReference type="ChEBI" id="CHEBI:15377"/>
        <dbReference type="ChEBI" id="CHEBI:15378"/>
        <dbReference type="ChEBI" id="CHEBI:30616"/>
        <dbReference type="ChEBI" id="CHEBI:43474"/>
        <dbReference type="ChEBI" id="CHEBI:57973"/>
        <dbReference type="ChEBI" id="CHEBI:456216"/>
    </reaction>
    <physiologicalReaction direction="left-to-right" evidence="12">
        <dbReference type="Rhea" id="RHEA:38964"/>
    </physiologicalReaction>
</comment>
<keyword evidence="4" id="KW-0926">Vacuole</keyword>
<dbReference type="Gene3D" id="3.40.50.300">
    <property type="entry name" value="P-loop containing nucleotide triphosphate hydrolases"/>
    <property type="match status" value="2"/>
</dbReference>
<dbReference type="Proteomes" id="UP000318571">
    <property type="component" value="Chromosome 1"/>
</dbReference>
<keyword evidence="10 13" id="KW-0472">Membrane</keyword>
<dbReference type="SUPFAM" id="SSF90123">
    <property type="entry name" value="ABC transporter transmembrane region"/>
    <property type="match status" value="2"/>
</dbReference>
<evidence type="ECO:0000256" key="5">
    <source>
        <dbReference type="ARBA" id="ARBA00022692"/>
    </source>
</evidence>
<feature type="transmembrane region" description="Helical" evidence="13">
    <location>
        <begin position="326"/>
        <end position="347"/>
    </location>
</feature>
<evidence type="ECO:0000256" key="4">
    <source>
        <dbReference type="ARBA" id="ARBA00022554"/>
    </source>
</evidence>
<dbReference type="PROSITE" id="PS50929">
    <property type="entry name" value="ABC_TM1F"/>
    <property type="match status" value="2"/>
</dbReference>
<dbReference type="Pfam" id="PF00005">
    <property type="entry name" value="ABC_tran"/>
    <property type="match status" value="2"/>
</dbReference>
<organism evidence="16 17">
    <name type="scientific">Tigriopus californicus</name>
    <name type="common">Marine copepod</name>
    <dbReference type="NCBI Taxonomy" id="6832"/>
    <lineage>
        <taxon>Eukaryota</taxon>
        <taxon>Metazoa</taxon>
        <taxon>Ecdysozoa</taxon>
        <taxon>Arthropoda</taxon>
        <taxon>Crustacea</taxon>
        <taxon>Multicrustacea</taxon>
        <taxon>Hexanauplia</taxon>
        <taxon>Copepoda</taxon>
        <taxon>Harpacticoida</taxon>
        <taxon>Harpacticidae</taxon>
        <taxon>Tigriopus</taxon>
    </lineage>
</organism>
<sequence>MDKSFCRDPFFDLNIVWNTSDPNLTHCMQDTLLIGLPFGVLLISSPIWLIYYYFIEFKYVTGVRQRSIGPLFFLKIVLTLILIINAIGQLWYLADLNGGWDELFPSEIVHYACLIVICLVVMAQVMVEECLKCHTSPPLFLFWLILILCEVAKLKSDIQGIMNVNGTWEQWVLLLTYFPVLLVQLVITCIPDMDQKTTSQVSPEDGASFLSLLLFSWFDGLIWKGVRHTLTQDQLPKSPRSIHVGGNVHDFLNLWRRKVASKQVNFASHNDRSFISIWPILIQTQWVRVLFAFLVAIIHLVLPFVNPQVLKLLIHHVDSDEESWKGFFYAFVLLISSTVSTITFHVYQQHLSISGIQMRSAIIGAIYRKSLKLSNHARRQFTVGEITNYMSVDAQRIVDTFPYTMGLITSPVTILVAMYFLFLEVGISSLAGLGILLILIPINGFSGKWAERLQVNQLKAKDRRLKLMNEVLMGMRVLKLYAWEIPFMDRIKKIRNLEVKILRLCARLWAFLNSTFTCTPILVTIVVFAIYVLIDSNHVLTADKIFVSLSLFNLIRIPLVMFPFTLVETIKLFVSLKRINTFLNANEINNGNVSQELEDEGNAIEINDMTLTWDEPESPSLKNISLQIAKGSLVAVVGEVGSGKSSLLSAILGEMEVVSGSASAIGSIAYVPQQAWIQNMALKDNILFDKEFVSTKYQDVIRSCQLKSDLAILKNSDSTEIGENGINLSGGQKQRVSLARAVYSNADLYLLDDPLSAVDAHVGKSIFTQVLDNQHGLLRDKTRILVTHNVTFLSKVDTIIVMKEGQVAEMGSYQKLLSDGAAFSEFLNHYAKETLAAPISSNLQDLSETSTESIPLEQKSGLAANSTPNDTGDLTEEEAAMVGRVKWSVYWNYIKSSQKQRFLLVIIMYVLGSALLASSNYWLSVWADTNQTNPNEANNNMAYFLGVYGAFGVTQLIVEFSREFLYFLGCARASKVLHEKLLQHVFRSPMSFFDTNPTGRIINRFSSDVDVVDQRIPQGLSDTMWSIFDTLSILIVICISTPSFGYVIVPLVLMYYFIQRMFISTSRQVKRLESLSKSPIYSNFSETVTGMASIRAYKEHTRFIQESEERVQKYAKCTFLNASANRWLGTRVEFLGNLIVFFAAIFAVLARGTLSPGVAGLSITYSLNIMDTLNWLIRMLCELETNSVALERIIEYANNKQEADWELPNDPKHITANWPQLGNVEFDSLSVRYRDGLDLVLKNISMEIHGREKVGICGRTGAGKSSFTLSLFRILEADQGQIRIDGQDISKLGLHALRSRITIIPQDPVLFTGGLRFNLDPTGLHPDSSLWSALEHAHLKSHITSLKDGLDHEINEGGENFSVGQRQLICLARALLRKTKILIMDEATAAVDLATDDLIQATIRREFKDCTVITIAHRLNTIMDCDRIAVFSHGEIAEYASPSDLLSIDDSALSLMAKDAGL</sequence>
<dbReference type="OMA" id="LTTCFQD"/>
<dbReference type="PROSITE" id="PS00211">
    <property type="entry name" value="ABC_TRANSPORTER_1"/>
    <property type="match status" value="2"/>
</dbReference>
<dbReference type="SUPFAM" id="SSF52540">
    <property type="entry name" value="P-loop containing nucleoside triphosphate hydrolases"/>
    <property type="match status" value="2"/>
</dbReference>
<feature type="domain" description="ABC transporter" evidence="14">
    <location>
        <begin position="604"/>
        <end position="829"/>
    </location>
</feature>
<protein>
    <recommendedName>
        <fullName evidence="11">ABC-type glutathione-S-conjugate transporter</fullName>
        <ecNumber evidence="11">7.6.2.3</ecNumber>
    </recommendedName>
</protein>
<dbReference type="InterPro" id="IPR027417">
    <property type="entry name" value="P-loop_NTPase"/>
</dbReference>
<feature type="transmembrane region" description="Helical" evidence="13">
    <location>
        <begin position="902"/>
        <end position="923"/>
    </location>
</feature>
<feature type="transmembrane region" description="Helical" evidence="13">
    <location>
        <begin position="427"/>
        <end position="445"/>
    </location>
</feature>
<dbReference type="GO" id="GO:0005524">
    <property type="term" value="F:ATP binding"/>
    <property type="evidence" value="ECO:0007669"/>
    <property type="project" value="UniProtKB-KW"/>
</dbReference>
<comment type="similarity">
    <text evidence="2">Belongs to the ABC transporter superfamily. ABCC family. Conjugate transporter (TC 3.A.1.208) subfamily.</text>
</comment>
<feature type="transmembrane region" description="Helical" evidence="13">
    <location>
        <begin position="400"/>
        <end position="421"/>
    </location>
</feature>
<feature type="transmembrane region" description="Helical" evidence="13">
    <location>
        <begin position="67"/>
        <end position="88"/>
    </location>
</feature>
<keyword evidence="3" id="KW-0813">Transport</keyword>
<evidence type="ECO:0000256" key="7">
    <source>
        <dbReference type="ARBA" id="ARBA00022741"/>
    </source>
</evidence>
<dbReference type="FunFam" id="3.40.50.300:FF:000074">
    <property type="entry name" value="Multidrug resistance-associated protein 5 isoform 1"/>
    <property type="match status" value="1"/>
</dbReference>